<dbReference type="Gene3D" id="3.40.50.1460">
    <property type="match status" value="1"/>
</dbReference>
<evidence type="ECO:0000313" key="5">
    <source>
        <dbReference type="EMBL" id="CAE6505400.1"/>
    </source>
</evidence>
<organism evidence="5 6">
    <name type="scientific">Rhizoctonia solani</name>
    <dbReference type="NCBI Taxonomy" id="456999"/>
    <lineage>
        <taxon>Eukaryota</taxon>
        <taxon>Fungi</taxon>
        <taxon>Dikarya</taxon>
        <taxon>Basidiomycota</taxon>
        <taxon>Agaricomycotina</taxon>
        <taxon>Agaricomycetes</taxon>
        <taxon>Cantharellales</taxon>
        <taxon>Ceratobasidiaceae</taxon>
        <taxon>Rhizoctonia</taxon>
    </lineage>
</organism>
<sequence>THTRPAQRGPSKPAVQIQCIPTYGEKLHHSPTEELACHGLGAATNGSTQGSEIRGRIDVLTTPSTAQPSPNLIQQAGRRSFVDSSTQTVDSESQLKEATTRPPPRTRSYTRKIHTAPCFSTPDYILPPREPEDVLLGSLRGFQLRPVGSAQSTSVHVLAVGLSWSHVEGKALPGPAHDICWLEKFFADQQQVRFNSLLDREASFSKIQQSVAHIYMNAQPNDYAILYFTGHGDSRNAFELYDGPGSLDEVTLNGWIVELRQKSSKQVPVYIIFDFCRESSVRSDAQLDRDVTVVWSCPPGQKSPDLGLSNDLPYSCFLLALLLAIYDGSECHASSTVQYFARRLTELLNVIWGIRCYGPDSWRRKRWCRHAHSCELCRDEKHGSHNGGEWPDPQLFEVLNNMYLGKLPDFPTVVRYASTRLPLPIRKVRQLLGGNQWFMYFNPSLISTDKGSSTLKERKFLPRDVHTTSESAMHARGTTMPLGAMPAAPSK</sequence>
<feature type="compositionally biased region" description="Polar residues" evidence="3">
    <location>
        <begin position="82"/>
        <end position="92"/>
    </location>
</feature>
<gene>
    <name evidence="5" type="ORF">RDB_LOCUS100607</name>
</gene>
<feature type="domain" description="Peptidase C14 caspase" evidence="4">
    <location>
        <begin position="171"/>
        <end position="342"/>
    </location>
</feature>
<keyword evidence="2" id="KW-0645">Protease</keyword>
<protein>
    <recommendedName>
        <fullName evidence="4">Peptidase C14 caspase domain-containing protein</fullName>
    </recommendedName>
</protein>
<dbReference type="GO" id="GO:0004197">
    <property type="term" value="F:cysteine-type endopeptidase activity"/>
    <property type="evidence" value="ECO:0007669"/>
    <property type="project" value="InterPro"/>
</dbReference>
<evidence type="ECO:0000256" key="2">
    <source>
        <dbReference type="ARBA" id="ARBA00022807"/>
    </source>
</evidence>
<dbReference type="Pfam" id="PF00656">
    <property type="entry name" value="Peptidase_C14"/>
    <property type="match status" value="1"/>
</dbReference>
<comment type="caution">
    <text evidence="5">The sequence shown here is derived from an EMBL/GenBank/DDBJ whole genome shotgun (WGS) entry which is preliminary data.</text>
</comment>
<dbReference type="InterPro" id="IPR011600">
    <property type="entry name" value="Pept_C14_caspase"/>
</dbReference>
<evidence type="ECO:0000313" key="6">
    <source>
        <dbReference type="Proteomes" id="UP000663850"/>
    </source>
</evidence>
<dbReference type="GO" id="GO:0006508">
    <property type="term" value="P:proteolysis"/>
    <property type="evidence" value="ECO:0007669"/>
    <property type="project" value="InterPro"/>
</dbReference>
<dbReference type="AlphaFoldDB" id="A0A8H3HDC6"/>
<proteinExistence type="predicted"/>
<evidence type="ECO:0000259" key="4">
    <source>
        <dbReference type="Pfam" id="PF00656"/>
    </source>
</evidence>
<accession>A0A8H3HDC6</accession>
<evidence type="ECO:0000256" key="1">
    <source>
        <dbReference type="ARBA" id="ARBA00022703"/>
    </source>
</evidence>
<evidence type="ECO:0000256" key="3">
    <source>
        <dbReference type="SAM" id="MobiDB-lite"/>
    </source>
</evidence>
<dbReference type="SUPFAM" id="SSF52129">
    <property type="entry name" value="Caspase-like"/>
    <property type="match status" value="1"/>
</dbReference>
<dbReference type="GO" id="GO:0006915">
    <property type="term" value="P:apoptotic process"/>
    <property type="evidence" value="ECO:0007669"/>
    <property type="project" value="UniProtKB-KW"/>
</dbReference>
<dbReference type="EMBL" id="CAJMWZ010005375">
    <property type="protein sequence ID" value="CAE6505400.1"/>
    <property type="molecule type" value="Genomic_DNA"/>
</dbReference>
<feature type="region of interest" description="Disordered" evidence="3">
    <location>
        <begin position="77"/>
        <end position="109"/>
    </location>
</feature>
<keyword evidence="2" id="KW-0788">Thiol protease</keyword>
<keyword evidence="2" id="KW-0378">Hydrolase</keyword>
<feature type="non-terminal residue" evidence="5">
    <location>
        <position position="1"/>
    </location>
</feature>
<name>A0A8H3HDC6_9AGAM</name>
<reference evidence="5" key="1">
    <citation type="submission" date="2021-01" db="EMBL/GenBank/DDBJ databases">
        <authorList>
            <person name="Kaushik A."/>
        </authorList>
    </citation>
    <scope>NUCLEOTIDE SEQUENCE</scope>
    <source>
        <strain evidence="5">Type strain: AG8-Rh-89/</strain>
    </source>
</reference>
<keyword evidence="1" id="KW-0053">Apoptosis</keyword>
<dbReference type="InterPro" id="IPR029030">
    <property type="entry name" value="Caspase-like_dom_sf"/>
</dbReference>
<dbReference type="Proteomes" id="UP000663850">
    <property type="component" value="Unassembled WGS sequence"/>
</dbReference>